<dbReference type="SUPFAM" id="SSF56349">
    <property type="entry name" value="DNA breaking-rejoining enzymes"/>
    <property type="match status" value="1"/>
</dbReference>
<protein>
    <recommendedName>
        <fullName evidence="4">Tyr recombinase domain-containing protein</fullName>
    </recommendedName>
</protein>
<dbReference type="HOGENOM" id="CLU_846569_0_0_9"/>
<dbReference type="GO" id="GO:0006310">
    <property type="term" value="P:DNA recombination"/>
    <property type="evidence" value="ECO:0007669"/>
    <property type="project" value="UniProtKB-KW"/>
</dbReference>
<evidence type="ECO:0000313" key="3">
    <source>
        <dbReference type="Proteomes" id="UP000006556"/>
    </source>
</evidence>
<dbReference type="eggNOG" id="COG0582">
    <property type="taxonomic scope" value="Bacteria"/>
</dbReference>
<dbReference type="GO" id="GO:0015074">
    <property type="term" value="P:DNA integration"/>
    <property type="evidence" value="ECO:0007669"/>
    <property type="project" value="InterPro"/>
</dbReference>
<evidence type="ECO:0000313" key="2">
    <source>
        <dbReference type="EMBL" id="BAF58359.1"/>
    </source>
</evidence>
<dbReference type="Proteomes" id="UP000006556">
    <property type="component" value="Chromosome"/>
</dbReference>
<sequence length="370" mass="42927">MSKKDDPLEIRNVSIYHANTYEKVRTVGMSFAKWLSEKRNTPVFRMVTVSAEDINNYVEKRLDQYKRGEITAATLQTDISCLKKIENLVNHYYGKVDWDIPTERSARREKWGLPKRERDKTTVQRGPAYTKKQADRIVMEVEKRYGRLAADALRFCRATGCRLESLVDMKEKGVRIERINIEAGTVSLLEKGGKWRTVKYDQRYDNFMRELKSRAESSGRKGPLFACFGTGEMSGDPDYSQLTNDQLRTIKKSAARRLEAMVKEIAAENGFHGRGIHGFRKEFAVRRHSEYIQEIKELVRAGDWKGLSERFKVSEQKARDMVASWIKAGEDKKERRRVSRAMDNAARLRLSKDLGHNRLDVTFAYVPRKK</sequence>
<evidence type="ECO:0000256" key="1">
    <source>
        <dbReference type="ARBA" id="ARBA00023172"/>
    </source>
</evidence>
<dbReference type="Gene3D" id="1.10.443.10">
    <property type="entry name" value="Intergrase catalytic core"/>
    <property type="match status" value="1"/>
</dbReference>
<keyword evidence="1" id="KW-0233">DNA recombination</keyword>
<dbReference type="AlphaFoldDB" id="A5D5V9"/>
<organism evidence="2 3">
    <name type="scientific">Pelotomaculum thermopropionicum (strain DSM 13744 / JCM 10971 / SI)</name>
    <dbReference type="NCBI Taxonomy" id="370438"/>
    <lineage>
        <taxon>Bacteria</taxon>
        <taxon>Bacillati</taxon>
        <taxon>Bacillota</taxon>
        <taxon>Clostridia</taxon>
        <taxon>Eubacteriales</taxon>
        <taxon>Desulfotomaculaceae</taxon>
        <taxon>Pelotomaculum</taxon>
    </lineage>
</organism>
<gene>
    <name evidence="2" type="ordered locus">PTH_0178</name>
</gene>
<dbReference type="GO" id="GO:0003677">
    <property type="term" value="F:DNA binding"/>
    <property type="evidence" value="ECO:0007669"/>
    <property type="project" value="InterPro"/>
</dbReference>
<reference evidence="3" key="1">
    <citation type="journal article" date="2008" name="Genome Res.">
        <title>The genome of Pelotomaculum thermopropionicum reveals niche-associated evolution in anaerobic microbiota.</title>
        <authorList>
            <person name="Kosaka T."/>
            <person name="Kato S."/>
            <person name="Shimoyama T."/>
            <person name="Ishii S."/>
            <person name="Abe T."/>
            <person name="Watanabe K."/>
        </authorList>
    </citation>
    <scope>NUCLEOTIDE SEQUENCE [LARGE SCALE GENOMIC DNA]</scope>
    <source>
        <strain evidence="3">DSM 13744 / JCM 10971 / SI</strain>
    </source>
</reference>
<dbReference type="EMBL" id="AP009389">
    <property type="protein sequence ID" value="BAF58359.1"/>
    <property type="molecule type" value="Genomic_DNA"/>
</dbReference>
<proteinExistence type="predicted"/>
<dbReference type="InterPro" id="IPR011010">
    <property type="entry name" value="DNA_brk_join_enz"/>
</dbReference>
<accession>A5D5V9</accession>
<keyword evidence="3" id="KW-1185">Reference proteome</keyword>
<evidence type="ECO:0008006" key="4">
    <source>
        <dbReference type="Google" id="ProtNLM"/>
    </source>
</evidence>
<name>A5D5V9_PELTS</name>
<dbReference type="InterPro" id="IPR013762">
    <property type="entry name" value="Integrase-like_cat_sf"/>
</dbReference>
<dbReference type="KEGG" id="pth:PTH_0178"/>